<dbReference type="Pfam" id="PF13692">
    <property type="entry name" value="Glyco_trans_1_4"/>
    <property type="match status" value="1"/>
</dbReference>
<reference evidence="2" key="1">
    <citation type="journal article" date="2019" name="Int. J. Syst. Evol. Microbiol.">
        <title>The Global Catalogue of Microorganisms (GCM) 10K type strain sequencing project: providing services to taxonomists for standard genome sequencing and annotation.</title>
        <authorList>
            <consortium name="The Broad Institute Genomics Platform"/>
            <consortium name="The Broad Institute Genome Sequencing Center for Infectious Disease"/>
            <person name="Wu L."/>
            <person name="Ma J."/>
        </authorList>
    </citation>
    <scope>NUCLEOTIDE SEQUENCE [LARGE SCALE GENOMIC DNA]</scope>
    <source>
        <strain evidence="2">JCM 14046</strain>
    </source>
</reference>
<accession>A0ABP5AKD4</accession>
<dbReference type="Gene3D" id="3.40.50.2000">
    <property type="entry name" value="Glycogen Phosphorylase B"/>
    <property type="match status" value="1"/>
</dbReference>
<dbReference type="Proteomes" id="UP001501612">
    <property type="component" value="Unassembled WGS sequence"/>
</dbReference>
<comment type="caution">
    <text evidence="1">The sequence shown here is derived from an EMBL/GenBank/DDBJ whole genome shotgun (WGS) entry which is preliminary data.</text>
</comment>
<proteinExistence type="predicted"/>
<evidence type="ECO:0000313" key="2">
    <source>
        <dbReference type="Proteomes" id="UP001501612"/>
    </source>
</evidence>
<name>A0ABP5AKD4_9ACTN</name>
<dbReference type="EMBL" id="BAAAMY010000004">
    <property type="protein sequence ID" value="GAA1916033.1"/>
    <property type="molecule type" value="Genomic_DNA"/>
</dbReference>
<sequence length="173" mass="19095">MMIDAASMAVDSGARLNLDIYGSGSDEYVNTLRARIERNRATDIISLHGPLDNSRVAETYRRGHIGLALYEPSQDNNDSLSNKLLEVVSSGRPVLAGNLTENRRFIEKYDVGILVDVNVESLCAELIKLAQEKPSTEWAAHCFEVGQAELVWEQNFEAVLTRVRSSTVTAARG</sequence>
<protein>
    <recommendedName>
        <fullName evidence="3">Glycosyltransferase</fullName>
    </recommendedName>
</protein>
<evidence type="ECO:0000313" key="1">
    <source>
        <dbReference type="EMBL" id="GAA1916033.1"/>
    </source>
</evidence>
<organism evidence="1 2">
    <name type="scientific">Nocardioides lentus</name>
    <dbReference type="NCBI Taxonomy" id="338077"/>
    <lineage>
        <taxon>Bacteria</taxon>
        <taxon>Bacillati</taxon>
        <taxon>Actinomycetota</taxon>
        <taxon>Actinomycetes</taxon>
        <taxon>Propionibacteriales</taxon>
        <taxon>Nocardioidaceae</taxon>
        <taxon>Nocardioides</taxon>
    </lineage>
</organism>
<evidence type="ECO:0008006" key="3">
    <source>
        <dbReference type="Google" id="ProtNLM"/>
    </source>
</evidence>
<keyword evidence="2" id="KW-1185">Reference proteome</keyword>
<dbReference type="SUPFAM" id="SSF53756">
    <property type="entry name" value="UDP-Glycosyltransferase/glycogen phosphorylase"/>
    <property type="match status" value="1"/>
</dbReference>
<gene>
    <name evidence="1" type="ORF">GCM10009737_16850</name>
</gene>